<dbReference type="RefSeq" id="XP_045289739.1">
    <property type="nucleotide sequence ID" value="XM_045429844.1"/>
</dbReference>
<gene>
    <name evidence="1" type="ORF">HCBG_02795</name>
</gene>
<dbReference type="HOGENOM" id="CLU_2132811_0_0_1"/>
<sequence>MRQDILRCRFTAQVSGFLPANKFNCLEERLPADTITGSAYAEKIDEASNKPPCVRPFPQRHLPACVRGRDVASLIARGRISKVDRLYVRYAVHKSREMKFVRIECDDLAELWA</sequence>
<protein>
    <submittedName>
        <fullName evidence="1">Uncharacterized protein</fullName>
    </submittedName>
</protein>
<dbReference type="GeneID" id="69035811"/>
<evidence type="ECO:0000313" key="1">
    <source>
        <dbReference type="EMBL" id="EEH09258.1"/>
    </source>
</evidence>
<organism evidence="1 2">
    <name type="scientific">Ajellomyces capsulatus (strain G186AR / H82 / ATCC MYA-2454 / RMSCC 2432)</name>
    <name type="common">Darling's disease fungus</name>
    <name type="synonym">Histoplasma capsulatum</name>
    <dbReference type="NCBI Taxonomy" id="447093"/>
    <lineage>
        <taxon>Eukaryota</taxon>
        <taxon>Fungi</taxon>
        <taxon>Dikarya</taxon>
        <taxon>Ascomycota</taxon>
        <taxon>Pezizomycotina</taxon>
        <taxon>Eurotiomycetes</taxon>
        <taxon>Eurotiomycetidae</taxon>
        <taxon>Onygenales</taxon>
        <taxon>Ajellomycetaceae</taxon>
        <taxon>Histoplasma</taxon>
    </lineage>
</organism>
<dbReference type="AlphaFoldDB" id="C0NHH3"/>
<reference evidence="1" key="1">
    <citation type="submission" date="2009-02" db="EMBL/GenBank/DDBJ databases">
        <title>The Genome Sequence of Ajellomyces capsulatus strain G186AR.</title>
        <authorList>
            <consortium name="The Broad Institute Genome Sequencing Platform"/>
            <person name="Champion M."/>
            <person name="Cuomo C."/>
            <person name="Ma L.-J."/>
            <person name="Henn M.R."/>
            <person name="Sil A."/>
            <person name="Goldman B."/>
            <person name="Young S.K."/>
            <person name="Kodira C.D."/>
            <person name="Zeng Q."/>
            <person name="Koehrsen M."/>
            <person name="Alvarado L."/>
            <person name="Berlin A."/>
            <person name="Borenstein D."/>
            <person name="Chen Z."/>
            <person name="Engels R."/>
            <person name="Freedman E."/>
            <person name="Gellesch M."/>
            <person name="Goldberg J."/>
            <person name="Griggs A."/>
            <person name="Gujja S."/>
            <person name="Heiman D."/>
            <person name="Hepburn T."/>
            <person name="Howarth C."/>
            <person name="Jen D."/>
            <person name="Larson L."/>
            <person name="Lewis B."/>
            <person name="Mehta T."/>
            <person name="Park D."/>
            <person name="Pearson M."/>
            <person name="Roberts A."/>
            <person name="Saif S."/>
            <person name="Shea T."/>
            <person name="Shenoy N."/>
            <person name="Sisk P."/>
            <person name="Stolte C."/>
            <person name="Sykes S."/>
            <person name="Walk T."/>
            <person name="White J."/>
            <person name="Yandava C."/>
            <person name="Klein B."/>
            <person name="McEwen J.G."/>
            <person name="Puccia R."/>
            <person name="Goldman G.H."/>
            <person name="Felipe M.S."/>
            <person name="Nino-Vega G."/>
            <person name="San-Blas G."/>
            <person name="Taylor J."/>
            <person name="Mendoza L."/>
            <person name="Galagan J."/>
            <person name="Nusbaum C."/>
            <person name="Birren B."/>
        </authorList>
    </citation>
    <scope>NUCLEOTIDE SEQUENCE</scope>
    <source>
        <strain evidence="1">G186AR</strain>
    </source>
</reference>
<accession>C0NHH3</accession>
<dbReference type="InParanoid" id="C0NHH3"/>
<name>C0NHH3_AJECG</name>
<dbReference type="EMBL" id="GG663365">
    <property type="protein sequence ID" value="EEH09258.1"/>
    <property type="molecule type" value="Genomic_DNA"/>
</dbReference>
<proteinExistence type="predicted"/>
<keyword evidence="2" id="KW-1185">Reference proteome</keyword>
<dbReference type="Proteomes" id="UP000001631">
    <property type="component" value="Unassembled WGS sequence"/>
</dbReference>
<evidence type="ECO:0000313" key="2">
    <source>
        <dbReference type="Proteomes" id="UP000001631"/>
    </source>
</evidence>